<gene>
    <name evidence="1" type="ORF">AG1IA_05585</name>
</gene>
<organism evidence="1 2">
    <name type="scientific">Thanatephorus cucumeris (strain AG1-IA)</name>
    <name type="common">Rice sheath blight fungus</name>
    <name type="synonym">Rhizoctonia solani</name>
    <dbReference type="NCBI Taxonomy" id="983506"/>
    <lineage>
        <taxon>Eukaryota</taxon>
        <taxon>Fungi</taxon>
        <taxon>Dikarya</taxon>
        <taxon>Basidiomycota</taxon>
        <taxon>Agaricomycotina</taxon>
        <taxon>Agaricomycetes</taxon>
        <taxon>Cantharellales</taxon>
        <taxon>Ceratobasidiaceae</taxon>
        <taxon>Rhizoctonia</taxon>
        <taxon>Rhizoctonia solani AG-1</taxon>
    </lineage>
</organism>
<dbReference type="Proteomes" id="UP000011668">
    <property type="component" value="Unassembled WGS sequence"/>
</dbReference>
<dbReference type="HOGENOM" id="CLU_3126048_0_0_1"/>
<sequence>MRKTYAFTRFHKNPRKYWVLLYDEPSASLDPEAEWSIRFDYYQLPYEQIY</sequence>
<dbReference type="AlphaFoldDB" id="L8WQW7"/>
<evidence type="ECO:0000313" key="1">
    <source>
        <dbReference type="EMBL" id="ELU40395.1"/>
    </source>
</evidence>
<comment type="caution">
    <text evidence="1">The sequence shown here is derived from an EMBL/GenBank/DDBJ whole genome shotgun (WGS) entry which is preliminary data.</text>
</comment>
<protein>
    <submittedName>
        <fullName evidence="1">Uncharacterized protein</fullName>
    </submittedName>
</protein>
<evidence type="ECO:0000313" key="2">
    <source>
        <dbReference type="Proteomes" id="UP000011668"/>
    </source>
</evidence>
<proteinExistence type="predicted"/>
<reference evidence="1 2" key="1">
    <citation type="journal article" date="2013" name="Nat. Commun.">
        <title>The evolution and pathogenic mechanisms of the rice sheath blight pathogen.</title>
        <authorList>
            <person name="Zheng A."/>
            <person name="Lin R."/>
            <person name="Xu L."/>
            <person name="Qin P."/>
            <person name="Tang C."/>
            <person name="Ai P."/>
            <person name="Zhang D."/>
            <person name="Liu Y."/>
            <person name="Sun Z."/>
            <person name="Feng H."/>
            <person name="Wang Y."/>
            <person name="Chen Y."/>
            <person name="Liang X."/>
            <person name="Fu R."/>
            <person name="Li Q."/>
            <person name="Zhang J."/>
            <person name="Yu X."/>
            <person name="Xie Z."/>
            <person name="Ding L."/>
            <person name="Guan P."/>
            <person name="Tang J."/>
            <person name="Liang Y."/>
            <person name="Wang S."/>
            <person name="Deng Q."/>
            <person name="Li S."/>
            <person name="Zhu J."/>
            <person name="Wang L."/>
            <person name="Liu H."/>
            <person name="Li P."/>
        </authorList>
    </citation>
    <scope>NUCLEOTIDE SEQUENCE [LARGE SCALE GENOMIC DNA]</scope>
    <source>
        <strain evidence="2">AG-1 IA</strain>
    </source>
</reference>
<dbReference type="EMBL" id="AFRT01001438">
    <property type="protein sequence ID" value="ELU40395.1"/>
    <property type="molecule type" value="Genomic_DNA"/>
</dbReference>
<accession>L8WQW7</accession>
<name>L8WQW7_THACA</name>
<keyword evidence="2" id="KW-1185">Reference proteome</keyword>